<evidence type="ECO:0000313" key="5">
    <source>
        <dbReference type="Proteomes" id="UP000244893"/>
    </source>
</evidence>
<feature type="domain" description="DUF58" evidence="3">
    <location>
        <begin position="261"/>
        <end position="393"/>
    </location>
</feature>
<accession>A0A2V1HYT0</accession>
<dbReference type="RefSeq" id="WP_116755761.1">
    <property type="nucleotide sequence ID" value="NZ_JBHUEX010000001.1"/>
</dbReference>
<evidence type="ECO:0000313" key="4">
    <source>
        <dbReference type="EMBL" id="PVZ96027.1"/>
    </source>
</evidence>
<dbReference type="PANTHER" id="PTHR34351:SF1">
    <property type="entry name" value="SLR1927 PROTEIN"/>
    <property type="match status" value="1"/>
</dbReference>
<organism evidence="4 5">
    <name type="scientific">Amnibacterium flavum</name>
    <dbReference type="NCBI Taxonomy" id="2173173"/>
    <lineage>
        <taxon>Bacteria</taxon>
        <taxon>Bacillati</taxon>
        <taxon>Actinomycetota</taxon>
        <taxon>Actinomycetes</taxon>
        <taxon>Micrococcales</taxon>
        <taxon>Microbacteriaceae</taxon>
        <taxon>Amnibacterium</taxon>
    </lineage>
</organism>
<protein>
    <submittedName>
        <fullName evidence="4">DUF58 domain-containing protein</fullName>
    </submittedName>
</protein>
<keyword evidence="5" id="KW-1185">Reference proteome</keyword>
<keyword evidence="2" id="KW-1133">Transmembrane helix</keyword>
<evidence type="ECO:0000256" key="2">
    <source>
        <dbReference type="SAM" id="Phobius"/>
    </source>
</evidence>
<evidence type="ECO:0000256" key="1">
    <source>
        <dbReference type="SAM" id="MobiDB-lite"/>
    </source>
</evidence>
<keyword evidence="2" id="KW-0472">Membrane</keyword>
<feature type="region of interest" description="Disordered" evidence="1">
    <location>
        <begin position="1"/>
        <end position="46"/>
    </location>
</feature>
<dbReference type="Pfam" id="PF01882">
    <property type="entry name" value="DUF58"/>
    <property type="match status" value="1"/>
</dbReference>
<feature type="transmembrane region" description="Helical" evidence="2">
    <location>
        <begin position="73"/>
        <end position="95"/>
    </location>
</feature>
<dbReference type="AlphaFoldDB" id="A0A2V1HYT0"/>
<dbReference type="PANTHER" id="PTHR34351">
    <property type="entry name" value="SLR1927 PROTEIN-RELATED"/>
    <property type="match status" value="1"/>
</dbReference>
<keyword evidence="2" id="KW-0812">Transmembrane</keyword>
<dbReference type="InterPro" id="IPR002881">
    <property type="entry name" value="DUF58"/>
</dbReference>
<dbReference type="OrthoDB" id="9812729at2"/>
<evidence type="ECO:0000259" key="3">
    <source>
        <dbReference type="Pfam" id="PF01882"/>
    </source>
</evidence>
<feature type="transmembrane region" description="Helical" evidence="2">
    <location>
        <begin position="100"/>
        <end position="119"/>
    </location>
</feature>
<gene>
    <name evidence="4" type="ORF">DDQ50_06180</name>
</gene>
<comment type="caution">
    <text evidence="4">The sequence shown here is derived from an EMBL/GenBank/DDBJ whole genome shotgun (WGS) entry which is preliminary data.</text>
</comment>
<reference evidence="4 5" key="1">
    <citation type="submission" date="2018-05" db="EMBL/GenBank/DDBJ databases">
        <title>Amnibacterium sp. M8JJ-5, whole genome shotgun sequence.</title>
        <authorList>
            <person name="Tuo L."/>
        </authorList>
    </citation>
    <scope>NUCLEOTIDE SEQUENCE [LARGE SCALE GENOMIC DNA]</scope>
    <source>
        <strain evidence="4 5">M8JJ-5</strain>
    </source>
</reference>
<proteinExistence type="predicted"/>
<name>A0A2V1HYT0_9MICO</name>
<dbReference type="EMBL" id="QEOP01000001">
    <property type="protein sequence ID" value="PVZ96027.1"/>
    <property type="molecule type" value="Genomic_DNA"/>
</dbReference>
<dbReference type="Proteomes" id="UP000244893">
    <property type="component" value="Unassembled WGS sequence"/>
</dbReference>
<sequence length="449" mass="48754">MTTTAPSAEGVAPADGVPPRRARERRPSRVRAADRRRRRSRGPASRRPLRGPLLLLSALGRAIWAAAGPVLTTISLLGWVVLVAAVGSLVAGLLLGWQELVFLGCTLAAGLVVATFFLIGRSDYDVAIELTPHRVVAGDRARGRLVVTGRKRRSAPTRVELPVGGGLAEFVIPGVAAGQEHEELFAVPTNRRAVIIAGPAVSVRGDQLGLVRRVLRLTDRVELFVHPVTTRLDSSVAGLVRDLEGETSKKITNNDISFHALRAYEPGDDRRYVHWRTSARTGQLMVRQFEETRRSQLAIVLATDRRYYASEDEFELAVSVAASLGAQVIRDGTRLDVVTEAFPLRTRSVTALLDDSCRIEPTDTGLSARDSVREATKRLAKPSVVMVVGGSLFGVGDFRAIEVLYGLDTQTIGFRVDPGEPSRMMSVSGLEILSVATLSELPRLVRRVT</sequence>